<comment type="subcellular location">
    <subcellularLocation>
        <location evidence="1">Membrane</location>
        <topology evidence="1">Single-pass membrane protein</topology>
    </subcellularLocation>
</comment>
<keyword evidence="8" id="KW-0325">Glycoprotein</keyword>
<keyword evidence="6" id="KW-1015">Disulfide bond</keyword>
<comment type="similarity">
    <text evidence="2">Belongs to the CD200R family.</text>
</comment>
<dbReference type="Gene3D" id="2.60.40.10">
    <property type="entry name" value="Immunoglobulins"/>
    <property type="match status" value="2"/>
</dbReference>
<name>A0ABM1JZA1_GEKJA</name>
<dbReference type="Pfam" id="PF08205">
    <property type="entry name" value="C2-set_2"/>
    <property type="match status" value="1"/>
</dbReference>
<dbReference type="InterPro" id="IPR013162">
    <property type="entry name" value="CD80_C2-set"/>
</dbReference>
<feature type="transmembrane region" description="Helical" evidence="9">
    <location>
        <begin position="265"/>
        <end position="290"/>
    </location>
</feature>
<keyword evidence="7 12" id="KW-0675">Receptor</keyword>
<evidence type="ECO:0000259" key="10">
    <source>
        <dbReference type="PROSITE" id="PS50835"/>
    </source>
</evidence>
<evidence type="ECO:0000313" key="11">
    <source>
        <dbReference type="Proteomes" id="UP000694871"/>
    </source>
</evidence>
<evidence type="ECO:0000313" key="12">
    <source>
        <dbReference type="RefSeq" id="XP_015266788.1"/>
    </source>
</evidence>
<evidence type="ECO:0000256" key="6">
    <source>
        <dbReference type="ARBA" id="ARBA00023157"/>
    </source>
</evidence>
<gene>
    <name evidence="12" type="primary">CD200R1</name>
</gene>
<evidence type="ECO:0000256" key="5">
    <source>
        <dbReference type="ARBA" id="ARBA00023136"/>
    </source>
</evidence>
<dbReference type="Proteomes" id="UP000694871">
    <property type="component" value="Unplaced"/>
</dbReference>
<sequence length="355" mass="39263">MKSDINFVMKTWSARILLTVTVIIMVLAGSFPARGSIQNNSVQHLVSNSPRSVTVTKPATQPAEEKSNISAVVGSSITLRYPWQKQSTLLTVWNVKLINGTNCHLSYMSIKNLSDTNCTENINWFSRPDQEYALLIKPVQIFNEGFYKCSSSINEGTFFHEYALTVLVPPQVLLTYGSNGTAVCVAAAGKPAAQVSWGLKRDSSTVKKMLANGTETIIISTYNVTSAEENNLTCHISHPAWSNSLVLSLKSGRNGEKLKDSKMPLLYSVLGVILGIILILLFIYLSRLLYGKYDKDLMQREADTSKSPETISRPSIQENEMEPYATFVQKENVIYDTTFDASVSKHFPPGLSLST</sequence>
<keyword evidence="3 9" id="KW-0812">Transmembrane</keyword>
<feature type="domain" description="Ig-like" evidence="10">
    <location>
        <begin position="163"/>
        <end position="248"/>
    </location>
</feature>
<evidence type="ECO:0000256" key="7">
    <source>
        <dbReference type="ARBA" id="ARBA00023170"/>
    </source>
</evidence>
<dbReference type="SUPFAM" id="SSF48726">
    <property type="entry name" value="Immunoglobulin"/>
    <property type="match status" value="2"/>
</dbReference>
<dbReference type="RefSeq" id="XP_015266788.1">
    <property type="nucleotide sequence ID" value="XM_015411302.1"/>
</dbReference>
<reference evidence="12" key="1">
    <citation type="submission" date="2025-08" db="UniProtKB">
        <authorList>
            <consortium name="RefSeq"/>
        </authorList>
    </citation>
    <scope>IDENTIFICATION</scope>
</reference>
<dbReference type="PROSITE" id="PS50835">
    <property type="entry name" value="IG_LIKE"/>
    <property type="match status" value="1"/>
</dbReference>
<evidence type="ECO:0000256" key="4">
    <source>
        <dbReference type="ARBA" id="ARBA00022989"/>
    </source>
</evidence>
<dbReference type="InterPro" id="IPR036179">
    <property type="entry name" value="Ig-like_dom_sf"/>
</dbReference>
<evidence type="ECO:0000256" key="9">
    <source>
        <dbReference type="SAM" id="Phobius"/>
    </source>
</evidence>
<protein>
    <submittedName>
        <fullName evidence="12">Cell surface glycoprotein CD200 receptor 1</fullName>
    </submittedName>
</protein>
<dbReference type="PANTHER" id="PTHR21462">
    <property type="entry name" value="CELL SURFACE GLYCOPROTEIN OX2 RECEPTOR PRECURSOR"/>
    <property type="match status" value="1"/>
</dbReference>
<keyword evidence="11" id="KW-1185">Reference proteome</keyword>
<keyword evidence="5 9" id="KW-0472">Membrane</keyword>
<dbReference type="PANTHER" id="PTHR21462:SF2">
    <property type="entry name" value="CELL SURFACE GLYCOPROTEIN CD200 RECEPTOR 2"/>
    <property type="match status" value="1"/>
</dbReference>
<proteinExistence type="inferred from homology"/>
<dbReference type="InterPro" id="IPR013783">
    <property type="entry name" value="Ig-like_fold"/>
</dbReference>
<organism evidence="11 12">
    <name type="scientific">Gekko japonicus</name>
    <name type="common">Schlegel's Japanese gecko</name>
    <dbReference type="NCBI Taxonomy" id="146911"/>
    <lineage>
        <taxon>Eukaryota</taxon>
        <taxon>Metazoa</taxon>
        <taxon>Chordata</taxon>
        <taxon>Craniata</taxon>
        <taxon>Vertebrata</taxon>
        <taxon>Euteleostomi</taxon>
        <taxon>Lepidosauria</taxon>
        <taxon>Squamata</taxon>
        <taxon>Bifurcata</taxon>
        <taxon>Gekkota</taxon>
        <taxon>Gekkonidae</taxon>
        <taxon>Gekkoninae</taxon>
        <taxon>Gekko</taxon>
    </lineage>
</organism>
<evidence type="ECO:0000256" key="8">
    <source>
        <dbReference type="ARBA" id="ARBA00023180"/>
    </source>
</evidence>
<evidence type="ECO:0000256" key="2">
    <source>
        <dbReference type="ARBA" id="ARBA00008215"/>
    </source>
</evidence>
<evidence type="ECO:0000256" key="3">
    <source>
        <dbReference type="ARBA" id="ARBA00022692"/>
    </source>
</evidence>
<dbReference type="GeneID" id="107110514"/>
<evidence type="ECO:0000256" key="1">
    <source>
        <dbReference type="ARBA" id="ARBA00004167"/>
    </source>
</evidence>
<dbReference type="InterPro" id="IPR007110">
    <property type="entry name" value="Ig-like_dom"/>
</dbReference>
<keyword evidence="4 9" id="KW-1133">Transmembrane helix</keyword>
<accession>A0ABM1JZA1</accession>
<dbReference type="InterPro" id="IPR040012">
    <property type="entry name" value="CD200R"/>
</dbReference>